<dbReference type="Gene3D" id="1.20.5.4130">
    <property type="match status" value="1"/>
</dbReference>
<dbReference type="Gramene" id="TVU34571">
    <property type="protein sequence ID" value="TVU34571"/>
    <property type="gene ID" value="EJB05_16407"/>
</dbReference>
<dbReference type="OrthoDB" id="673289at2759"/>
<evidence type="ECO:0000256" key="6">
    <source>
        <dbReference type="ARBA" id="ARBA00023054"/>
    </source>
</evidence>
<feature type="domain" description="Disease resistance R13L4/SHOC-2-like LRR" evidence="8">
    <location>
        <begin position="186"/>
        <end position="359"/>
    </location>
</feature>
<dbReference type="GO" id="GO:0006952">
    <property type="term" value="P:defense response"/>
    <property type="evidence" value="ECO:0007669"/>
    <property type="project" value="UniProtKB-KW"/>
</dbReference>
<dbReference type="SUPFAM" id="SSF52058">
    <property type="entry name" value="L domain-like"/>
    <property type="match status" value="1"/>
</dbReference>
<evidence type="ECO:0000259" key="7">
    <source>
        <dbReference type="Pfam" id="PF18052"/>
    </source>
</evidence>
<dbReference type="EMBL" id="RWGY01000009">
    <property type="protein sequence ID" value="TVU34571.1"/>
    <property type="molecule type" value="Genomic_DNA"/>
</dbReference>
<dbReference type="Gene3D" id="3.80.10.10">
    <property type="entry name" value="Ribonuclease Inhibitor"/>
    <property type="match status" value="1"/>
</dbReference>
<dbReference type="InterPro" id="IPR055414">
    <property type="entry name" value="LRR_R13L4/SHOC2-like"/>
</dbReference>
<dbReference type="GO" id="GO:0000166">
    <property type="term" value="F:nucleotide binding"/>
    <property type="evidence" value="ECO:0007669"/>
    <property type="project" value="UniProtKB-KW"/>
</dbReference>
<protein>
    <submittedName>
        <fullName evidence="9">Uncharacterized protein</fullName>
    </submittedName>
</protein>
<evidence type="ECO:0000313" key="9">
    <source>
        <dbReference type="EMBL" id="TVU34571.1"/>
    </source>
</evidence>
<reference evidence="9 10" key="1">
    <citation type="journal article" date="2019" name="Sci. Rep.">
        <title>A high-quality genome of Eragrostis curvula grass provides insights into Poaceae evolution and supports new strategies to enhance forage quality.</title>
        <authorList>
            <person name="Carballo J."/>
            <person name="Santos B.A.C.M."/>
            <person name="Zappacosta D."/>
            <person name="Garbus I."/>
            <person name="Selva J.P."/>
            <person name="Gallo C.A."/>
            <person name="Diaz A."/>
            <person name="Albertini E."/>
            <person name="Caccamo M."/>
            <person name="Echenique V."/>
        </authorList>
    </citation>
    <scope>NUCLEOTIDE SEQUENCE [LARGE SCALE GENOMIC DNA]</scope>
    <source>
        <strain evidence="10">cv. Victoria</strain>
        <tissue evidence="9">Leaf</tissue>
    </source>
</reference>
<dbReference type="Pfam" id="PF18052">
    <property type="entry name" value="Rx_N"/>
    <property type="match status" value="1"/>
</dbReference>
<keyword evidence="3" id="KW-0677">Repeat</keyword>
<evidence type="ECO:0000313" key="10">
    <source>
        <dbReference type="Proteomes" id="UP000324897"/>
    </source>
</evidence>
<dbReference type="InterPro" id="IPR032675">
    <property type="entry name" value="LRR_dom_sf"/>
</dbReference>
<keyword evidence="10" id="KW-1185">Reference proteome</keyword>
<evidence type="ECO:0000256" key="5">
    <source>
        <dbReference type="ARBA" id="ARBA00022821"/>
    </source>
</evidence>
<comment type="caution">
    <text evidence="9">The sequence shown here is derived from an EMBL/GenBank/DDBJ whole genome shotgun (WGS) entry which is preliminary data.</text>
</comment>
<comment type="similarity">
    <text evidence="1">Belongs to the disease resistance NB-LRR family.</text>
</comment>
<dbReference type="Pfam" id="PF23598">
    <property type="entry name" value="LRR_14"/>
    <property type="match status" value="1"/>
</dbReference>
<evidence type="ECO:0000256" key="2">
    <source>
        <dbReference type="ARBA" id="ARBA00022614"/>
    </source>
</evidence>
<dbReference type="Proteomes" id="UP000324897">
    <property type="component" value="Unassembled WGS sequence"/>
</dbReference>
<feature type="domain" description="Disease resistance N-terminal" evidence="7">
    <location>
        <begin position="13"/>
        <end position="95"/>
    </location>
</feature>
<evidence type="ECO:0000256" key="1">
    <source>
        <dbReference type="ARBA" id="ARBA00008894"/>
    </source>
</evidence>
<keyword evidence="5" id="KW-0611">Plant defense</keyword>
<dbReference type="PANTHER" id="PTHR19338">
    <property type="entry name" value="TRANSLOCASE OF INNER MITOCHONDRIAL MEMBRANE 13 HOMOLOG"/>
    <property type="match status" value="1"/>
</dbReference>
<gene>
    <name evidence="9" type="ORF">EJB05_16407</name>
</gene>
<sequence>MAAAAVVSVSMGVMKPVLTKLATLLGDEYNKLTGLRKEVYFLRRELSNMDALLEKMDSADELDPQAKKWRKDIIEMSYIIEDCIDDFMQLVGEADHKMGILQKASQYLRTLKDRHRLANQFQEIKTQVMEARERRKRYMFDQCISIITPVVVDPRMSALYKDSASLVGIDAPKSELVNWATEKRQQLKGLQLLETLDLSEIWNDEISIEIVNVPRLFHLAMPRYTRLPDWICKIKTLRTLEGFSLPIDSFERIIGLGEFNALSELNLYFPKGWASLPKATWMAALSISLEKLCNLKQLNIKPNDMHKPIALCADALSSLSPPFLNLERLYVQYGCTFSKVPRWIGRLHNLHELSLGAKQKAADALPTCPAFTFGEGWIDRLVRTLELLIHKE</sequence>
<feature type="non-terminal residue" evidence="9">
    <location>
        <position position="1"/>
    </location>
</feature>
<name>A0A5J9VGI9_9POAL</name>
<dbReference type="InterPro" id="IPR038005">
    <property type="entry name" value="RX-like_CC"/>
</dbReference>
<evidence type="ECO:0000259" key="8">
    <source>
        <dbReference type="Pfam" id="PF23598"/>
    </source>
</evidence>
<accession>A0A5J9VGI9</accession>
<keyword evidence="4" id="KW-0547">Nucleotide-binding</keyword>
<evidence type="ECO:0000256" key="3">
    <source>
        <dbReference type="ARBA" id="ARBA00022737"/>
    </source>
</evidence>
<keyword evidence="2" id="KW-0433">Leucine-rich repeat</keyword>
<dbReference type="CDD" id="cd14798">
    <property type="entry name" value="RX-CC_like"/>
    <property type="match status" value="1"/>
</dbReference>
<organism evidence="9 10">
    <name type="scientific">Eragrostis curvula</name>
    <name type="common">weeping love grass</name>
    <dbReference type="NCBI Taxonomy" id="38414"/>
    <lineage>
        <taxon>Eukaryota</taxon>
        <taxon>Viridiplantae</taxon>
        <taxon>Streptophyta</taxon>
        <taxon>Embryophyta</taxon>
        <taxon>Tracheophyta</taxon>
        <taxon>Spermatophyta</taxon>
        <taxon>Magnoliopsida</taxon>
        <taxon>Liliopsida</taxon>
        <taxon>Poales</taxon>
        <taxon>Poaceae</taxon>
        <taxon>PACMAD clade</taxon>
        <taxon>Chloridoideae</taxon>
        <taxon>Eragrostideae</taxon>
        <taxon>Eragrostidinae</taxon>
        <taxon>Eragrostis</taxon>
    </lineage>
</organism>
<proteinExistence type="inferred from homology"/>
<dbReference type="PANTHER" id="PTHR19338:SF65">
    <property type="entry name" value="OS06G0163900 PROTEIN"/>
    <property type="match status" value="1"/>
</dbReference>
<evidence type="ECO:0000256" key="4">
    <source>
        <dbReference type="ARBA" id="ARBA00022741"/>
    </source>
</evidence>
<keyword evidence="6" id="KW-0175">Coiled coil</keyword>
<dbReference type="AlphaFoldDB" id="A0A5J9VGI9"/>
<dbReference type="InterPro" id="IPR041118">
    <property type="entry name" value="Rx_N"/>
</dbReference>